<comment type="similarity">
    <text evidence="1">Belongs to the glycosyl hydrolase 13 family.</text>
</comment>
<dbReference type="KEGG" id="gho:AL542_00090"/>
<evidence type="ECO:0000259" key="4">
    <source>
        <dbReference type="SMART" id="SM00642"/>
    </source>
</evidence>
<reference evidence="5 6" key="1">
    <citation type="submission" date="2018-06" db="EMBL/GenBank/DDBJ databases">
        <authorList>
            <consortium name="Pathogen Informatics"/>
            <person name="Doyle S."/>
        </authorList>
    </citation>
    <scope>NUCLEOTIDE SEQUENCE [LARGE SCALE GENOMIC DNA]</scope>
    <source>
        <strain evidence="5 6">NCTC11645</strain>
    </source>
</reference>
<keyword evidence="3 5" id="KW-0326">Glycosidase</keyword>
<dbReference type="RefSeq" id="WP_005504665.1">
    <property type="nucleotide sequence ID" value="NZ_CP014055.2"/>
</dbReference>
<dbReference type="PANTHER" id="PTHR10357:SF179">
    <property type="entry name" value="NEUTRAL AND BASIC AMINO ACID TRANSPORT PROTEIN RBAT"/>
    <property type="match status" value="1"/>
</dbReference>
<organism evidence="5 6">
    <name type="scientific">Grimontia hollisae</name>
    <name type="common">Vibrio hollisae</name>
    <dbReference type="NCBI Taxonomy" id="673"/>
    <lineage>
        <taxon>Bacteria</taxon>
        <taxon>Pseudomonadati</taxon>
        <taxon>Pseudomonadota</taxon>
        <taxon>Gammaproteobacteria</taxon>
        <taxon>Vibrionales</taxon>
        <taxon>Vibrionaceae</taxon>
        <taxon>Grimontia</taxon>
    </lineage>
</organism>
<dbReference type="SUPFAM" id="SSF51445">
    <property type="entry name" value="(Trans)glycosidases"/>
    <property type="match status" value="1"/>
</dbReference>
<dbReference type="FunFam" id="3.90.400.10:FF:000002">
    <property type="entry name" value="Sucrose isomerase"/>
    <property type="match status" value="1"/>
</dbReference>
<evidence type="ECO:0000313" key="6">
    <source>
        <dbReference type="Proteomes" id="UP000254512"/>
    </source>
</evidence>
<dbReference type="InterPro" id="IPR006047">
    <property type="entry name" value="GH13_cat_dom"/>
</dbReference>
<keyword evidence="2 5" id="KW-0378">Hydrolase</keyword>
<evidence type="ECO:0000256" key="1">
    <source>
        <dbReference type="ARBA" id="ARBA00008061"/>
    </source>
</evidence>
<dbReference type="Gene3D" id="3.90.400.10">
    <property type="entry name" value="Oligo-1,6-glucosidase, Domain 2"/>
    <property type="match status" value="1"/>
</dbReference>
<accession>A0A377J7X8</accession>
<dbReference type="Gene3D" id="3.20.20.80">
    <property type="entry name" value="Glycosidases"/>
    <property type="match status" value="2"/>
</dbReference>
<evidence type="ECO:0000256" key="3">
    <source>
        <dbReference type="ARBA" id="ARBA00023295"/>
    </source>
</evidence>
<dbReference type="GO" id="GO:0009313">
    <property type="term" value="P:oligosaccharide catabolic process"/>
    <property type="evidence" value="ECO:0007669"/>
    <property type="project" value="TreeGrafter"/>
</dbReference>
<dbReference type="Gene3D" id="2.60.40.1180">
    <property type="entry name" value="Golgi alpha-mannosidase II"/>
    <property type="match status" value="1"/>
</dbReference>
<dbReference type="STRING" id="673.AL542_00090"/>
<sequence length="542" mass="61015">MTLSTSPILYHVYIRSFKDSNDDGVGDLQGVIDKLDYFRWLGVDGLLLSPVFASPLSDFGYDITNLCAINDEYGDLETFSRLVQEARKRHLAVMLDFVANHTSTQHSWFIESSEGENSPKADWYVWACAKPDGTPPNNWLTIFGESAWRWHPTRGKYYLHNTLSNQPDLNYRHPDVVRQLMKSVRFWFDAGIDGLRLDSVNLFLHDDKLRNNPPRHLGWQEEARTDPYRYQSQRYNISRPENIHLLKQLRVIADSYDEKKWLLGSLSDPSPYAVIDRYTSEGDALDAANVFESLSLCQNVEQVGNQLNAFFSAVHPGIGCWSTGNHDIARTVSRWQNGKNQPEAAKLLLTLLVSLQGVISLFQGEELGLTEANVPPSQRKDLFGQQVIANYVGRDGCRTPLPWQSNAMHFGFSCVSPWLPPDPSHAALAVDIQQADTQSVLHFTRELLAWRKQQIAMQEGTCRVLAFNAALMVLERHHADQTLIIAFNASNSDATVKLNLPAPATLLSLPHMNTASSLVDGVLKLPPWQAWVGELQHQSPGA</sequence>
<dbReference type="EMBL" id="UGHD01000003">
    <property type="protein sequence ID" value="STO98409.1"/>
    <property type="molecule type" value="Genomic_DNA"/>
</dbReference>
<evidence type="ECO:0000313" key="5">
    <source>
        <dbReference type="EMBL" id="STO98409.1"/>
    </source>
</evidence>
<dbReference type="EC" id="3.2.1.10" evidence="5"/>
<feature type="domain" description="Glycosyl hydrolase family 13 catalytic" evidence="4">
    <location>
        <begin position="11"/>
        <end position="398"/>
    </location>
</feature>
<proteinExistence type="inferred from homology"/>
<protein>
    <submittedName>
        <fullName evidence="5">Oligo-1,6-glucosidase</fullName>
        <ecNumber evidence="5">3.2.1.10</ecNumber>
    </submittedName>
</protein>
<dbReference type="InterPro" id="IPR045857">
    <property type="entry name" value="O16G_dom_2"/>
</dbReference>
<dbReference type="CDD" id="cd11330">
    <property type="entry name" value="AmyAc_OligoGlu"/>
    <property type="match status" value="1"/>
</dbReference>
<dbReference type="SMART" id="SM00642">
    <property type="entry name" value="Aamy"/>
    <property type="match status" value="1"/>
</dbReference>
<dbReference type="SUPFAM" id="SSF51011">
    <property type="entry name" value="Glycosyl hydrolase domain"/>
    <property type="match status" value="1"/>
</dbReference>
<dbReference type="PANTHER" id="PTHR10357">
    <property type="entry name" value="ALPHA-AMYLASE FAMILY MEMBER"/>
    <property type="match status" value="1"/>
</dbReference>
<evidence type="ECO:0000256" key="2">
    <source>
        <dbReference type="ARBA" id="ARBA00022801"/>
    </source>
</evidence>
<dbReference type="GO" id="GO:0004556">
    <property type="term" value="F:alpha-amylase activity"/>
    <property type="evidence" value="ECO:0007669"/>
    <property type="project" value="TreeGrafter"/>
</dbReference>
<dbReference type="GO" id="GO:0004574">
    <property type="term" value="F:oligo-1,6-glucosidase activity"/>
    <property type="evidence" value="ECO:0007669"/>
    <property type="project" value="UniProtKB-EC"/>
</dbReference>
<dbReference type="InterPro" id="IPR013780">
    <property type="entry name" value="Glyco_hydro_b"/>
</dbReference>
<gene>
    <name evidence="5" type="primary">malL_2</name>
    <name evidence="5" type="ORF">NCTC11645_03394</name>
</gene>
<dbReference type="AlphaFoldDB" id="A0A377J7X8"/>
<dbReference type="Proteomes" id="UP000254512">
    <property type="component" value="Unassembled WGS sequence"/>
</dbReference>
<name>A0A377J7X8_GRIHO</name>
<dbReference type="GeneID" id="58894265"/>
<dbReference type="InterPro" id="IPR017853">
    <property type="entry name" value="GH"/>
</dbReference>
<dbReference type="Pfam" id="PF00128">
    <property type="entry name" value="Alpha-amylase"/>
    <property type="match status" value="1"/>
</dbReference>